<protein>
    <submittedName>
        <fullName evidence="1">Uncharacterized protein</fullName>
    </submittedName>
</protein>
<gene>
    <name evidence="1" type="ORF">ACFLIM_49010</name>
</gene>
<dbReference type="InterPro" id="IPR014729">
    <property type="entry name" value="Rossmann-like_a/b/a_fold"/>
</dbReference>
<evidence type="ECO:0000313" key="2">
    <source>
        <dbReference type="Proteomes" id="UP001603978"/>
    </source>
</evidence>
<dbReference type="Gene3D" id="3.40.50.620">
    <property type="entry name" value="HUPs"/>
    <property type="match status" value="1"/>
</dbReference>
<evidence type="ECO:0000313" key="1">
    <source>
        <dbReference type="EMBL" id="MFG1711121.1"/>
    </source>
</evidence>
<dbReference type="RefSeq" id="WP_393177595.1">
    <property type="nucleotide sequence ID" value="NZ_JBICRM010000070.1"/>
</dbReference>
<comment type="caution">
    <text evidence="1">The sequence shown here is derived from an EMBL/GenBank/DDBJ whole genome shotgun (WGS) entry which is preliminary data.</text>
</comment>
<keyword evidence="2" id="KW-1185">Reference proteome</keyword>
<reference evidence="1 2" key="1">
    <citation type="submission" date="2024-10" db="EMBL/GenBank/DDBJ databases">
        <authorList>
            <person name="Topkara A.R."/>
            <person name="Saygin H."/>
        </authorList>
    </citation>
    <scope>NUCLEOTIDE SEQUENCE [LARGE SCALE GENOMIC DNA]</scope>
    <source>
        <strain evidence="1 2">M3C6</strain>
    </source>
</reference>
<dbReference type="Proteomes" id="UP001603978">
    <property type="component" value="Unassembled WGS sequence"/>
</dbReference>
<sequence>MADDDQADAMLGFGCAEAAMRGLPLLVIHAWQRLRRPGEGRSRHSTR</sequence>
<proteinExistence type="predicted"/>
<name>A0ABW7AUQ5_9ACTN</name>
<accession>A0ABW7AUQ5</accession>
<dbReference type="EMBL" id="JBICRM010000070">
    <property type="protein sequence ID" value="MFG1711121.1"/>
    <property type="molecule type" value="Genomic_DNA"/>
</dbReference>
<organism evidence="1 2">
    <name type="scientific">Nonomuraea marmarensis</name>
    <dbReference type="NCBI Taxonomy" id="3351344"/>
    <lineage>
        <taxon>Bacteria</taxon>
        <taxon>Bacillati</taxon>
        <taxon>Actinomycetota</taxon>
        <taxon>Actinomycetes</taxon>
        <taxon>Streptosporangiales</taxon>
        <taxon>Streptosporangiaceae</taxon>
        <taxon>Nonomuraea</taxon>
    </lineage>
</organism>